<reference evidence="6" key="1">
    <citation type="submission" date="2020-07" db="EMBL/GenBank/DDBJ databases">
        <title>novel species isolated from the respiratory tract of Marmot.</title>
        <authorList>
            <person name="Zhang G."/>
        </authorList>
    </citation>
    <scope>NUCLEOTIDE SEQUENCE [LARGE SCALE GENOMIC DNA]</scope>
    <source>
        <strain evidence="6">686</strain>
    </source>
</reference>
<dbReference type="GO" id="GO:0003677">
    <property type="term" value="F:DNA binding"/>
    <property type="evidence" value="ECO:0007669"/>
    <property type="project" value="UniProtKB-KW"/>
</dbReference>
<dbReference type="Proteomes" id="UP000515663">
    <property type="component" value="Chromosome"/>
</dbReference>
<dbReference type="InterPro" id="IPR051534">
    <property type="entry name" value="CBASS_pafABC_assoc_protein"/>
</dbReference>
<dbReference type="Gene3D" id="1.10.10.10">
    <property type="entry name" value="Winged helix-like DNA-binding domain superfamily/Winged helix DNA-binding domain"/>
    <property type="match status" value="1"/>
</dbReference>
<dbReference type="InterPro" id="IPR057727">
    <property type="entry name" value="WCX_dom"/>
</dbReference>
<dbReference type="InterPro" id="IPR036388">
    <property type="entry name" value="WH-like_DNA-bd_sf"/>
</dbReference>
<dbReference type="InterPro" id="IPR001034">
    <property type="entry name" value="DeoR_HTH"/>
</dbReference>
<dbReference type="EMBL" id="CP059491">
    <property type="protein sequence ID" value="QMS99901.1"/>
    <property type="molecule type" value="Genomic_DNA"/>
</dbReference>
<keyword evidence="6" id="KW-1185">Reference proteome</keyword>
<sequence>MPVTPSTDTSRRLLSLLSLLQSTRDWPGSVLAERLHVSERTVRRDVERLRDLGYRIDGTKGREGGYRLDAGAVVPPMLFDDEQVVAIAIALQTAGATGAGIGEPSARALSTLRQVLPSRLRARIDTVEVSAVGARADQARTEVLLPIGAAIRGHEELRFDYHSGRTDPVDATPRRTQPHHLVARHGRWYLVGWDSNSGDWRIYRADRMTPRVPTGPRFVPREVPGGDVGEFLSARFKGAEPAATGRSGRWPCEGEVILHVDAMEAVSFLHDGVIEPLGPGRCRVRLGSWSWTGLCASLLRFDADIEVIGPADLRDAFSALATRSARAGGA</sequence>
<dbReference type="InterPro" id="IPR026881">
    <property type="entry name" value="WYL_dom"/>
</dbReference>
<keyword evidence="3" id="KW-0804">Transcription</keyword>
<dbReference type="PROSITE" id="PS00894">
    <property type="entry name" value="HTH_DEOR_1"/>
    <property type="match status" value="1"/>
</dbReference>
<keyword evidence="2" id="KW-0238">DNA-binding</keyword>
<dbReference type="Pfam" id="PF25583">
    <property type="entry name" value="WCX"/>
    <property type="match status" value="1"/>
</dbReference>
<evidence type="ECO:0000256" key="1">
    <source>
        <dbReference type="ARBA" id="ARBA00023015"/>
    </source>
</evidence>
<dbReference type="Pfam" id="PF13280">
    <property type="entry name" value="WYL"/>
    <property type="match status" value="1"/>
</dbReference>
<dbReference type="GO" id="GO:0003700">
    <property type="term" value="F:DNA-binding transcription factor activity"/>
    <property type="evidence" value="ECO:0007669"/>
    <property type="project" value="InterPro"/>
</dbReference>
<dbReference type="PIRSF" id="PIRSF016838">
    <property type="entry name" value="PafC"/>
    <property type="match status" value="1"/>
</dbReference>
<accession>A0A7D7QFN7</accession>
<dbReference type="KEGG" id="gji:H1R19_13030"/>
<evidence type="ECO:0000313" key="6">
    <source>
        <dbReference type="Proteomes" id="UP000515663"/>
    </source>
</evidence>
<proteinExistence type="predicted"/>
<evidence type="ECO:0000256" key="3">
    <source>
        <dbReference type="ARBA" id="ARBA00023163"/>
    </source>
</evidence>
<protein>
    <submittedName>
        <fullName evidence="5">WYL domain-containing protein</fullName>
    </submittedName>
</protein>
<evidence type="ECO:0000259" key="4">
    <source>
        <dbReference type="PROSITE" id="PS51000"/>
    </source>
</evidence>
<organism evidence="5 6">
    <name type="scientific">Gordonia jinghuaiqii</name>
    <dbReference type="NCBI Taxonomy" id="2758710"/>
    <lineage>
        <taxon>Bacteria</taxon>
        <taxon>Bacillati</taxon>
        <taxon>Actinomycetota</taxon>
        <taxon>Actinomycetes</taxon>
        <taxon>Mycobacteriales</taxon>
        <taxon>Gordoniaceae</taxon>
        <taxon>Gordonia</taxon>
    </lineage>
</organism>
<dbReference type="PANTHER" id="PTHR34580">
    <property type="match status" value="1"/>
</dbReference>
<name>A0A7D7QFN7_9ACTN</name>
<dbReference type="InterPro" id="IPR028349">
    <property type="entry name" value="PafC-like"/>
</dbReference>
<evidence type="ECO:0000256" key="2">
    <source>
        <dbReference type="ARBA" id="ARBA00023125"/>
    </source>
</evidence>
<dbReference type="AlphaFoldDB" id="A0A7D7QFN7"/>
<dbReference type="Pfam" id="PF08279">
    <property type="entry name" value="HTH_11"/>
    <property type="match status" value="1"/>
</dbReference>
<dbReference type="InterPro" id="IPR036390">
    <property type="entry name" value="WH_DNA-bd_sf"/>
</dbReference>
<dbReference type="PROSITE" id="PS51000">
    <property type="entry name" value="HTH_DEOR_2"/>
    <property type="match status" value="1"/>
</dbReference>
<dbReference type="InterPro" id="IPR013196">
    <property type="entry name" value="HTH_11"/>
</dbReference>
<keyword evidence="1" id="KW-0805">Transcription regulation</keyword>
<dbReference type="PANTHER" id="PTHR34580:SF3">
    <property type="entry name" value="PROTEIN PAFB"/>
    <property type="match status" value="1"/>
</dbReference>
<dbReference type="SUPFAM" id="SSF46785">
    <property type="entry name" value="Winged helix' DNA-binding domain"/>
    <property type="match status" value="1"/>
</dbReference>
<dbReference type="InterPro" id="IPR018356">
    <property type="entry name" value="Tscrpt_reg_HTH_DeoR_CS"/>
</dbReference>
<gene>
    <name evidence="5" type="ORF">H1R19_13030</name>
</gene>
<feature type="domain" description="HTH deoR-type" evidence="4">
    <location>
        <begin position="9"/>
        <end position="74"/>
    </location>
</feature>
<evidence type="ECO:0000313" key="5">
    <source>
        <dbReference type="EMBL" id="QMS99901.1"/>
    </source>
</evidence>
<dbReference type="PROSITE" id="PS52050">
    <property type="entry name" value="WYL"/>
    <property type="match status" value="1"/>
</dbReference>